<dbReference type="PROSITE" id="PS50893">
    <property type="entry name" value="ABC_TRANSPORTER_2"/>
    <property type="match status" value="1"/>
</dbReference>
<protein>
    <submittedName>
        <fullName evidence="4">ABC transporter ATP-binding protein</fullName>
    </submittedName>
</protein>
<keyword evidence="5" id="KW-1185">Reference proteome</keyword>
<reference evidence="4 5" key="1">
    <citation type="submission" date="2023-10" db="EMBL/GenBank/DDBJ databases">
        <title>Two novel species belonging to the OM43/NOR5 clade.</title>
        <authorList>
            <person name="Park M."/>
        </authorList>
    </citation>
    <scope>NUCLEOTIDE SEQUENCE [LARGE SCALE GENOMIC DNA]</scope>
    <source>
        <strain evidence="4 5">IMCC45268</strain>
    </source>
</reference>
<dbReference type="EMBL" id="CP136865">
    <property type="protein sequence ID" value="WOJ95455.1"/>
    <property type="molecule type" value="Genomic_DNA"/>
</dbReference>
<evidence type="ECO:0000259" key="3">
    <source>
        <dbReference type="PROSITE" id="PS50893"/>
    </source>
</evidence>
<dbReference type="SUPFAM" id="SSF52540">
    <property type="entry name" value="P-loop containing nucleoside triphosphate hydrolases"/>
    <property type="match status" value="1"/>
</dbReference>
<keyword evidence="1" id="KW-0547">Nucleotide-binding</keyword>
<feature type="domain" description="ABC transporter" evidence="3">
    <location>
        <begin position="4"/>
        <end position="237"/>
    </location>
</feature>
<sequence length="360" mass="38768">MADISLNDLSFRYPGATDETLANLNLEIANGEAHALLGASGAGKTTLLNILSGLLVPTTGSLCFDGEDVSELSGRRRNVAQVFQFPVLYESLSVAENLAFPLKTRKADATLISQRIDYICKELEIDDIRARKPATLSLFQKQLVAVGKALAWPDVSMVLLDEPLTAVEPRTKWRLRQTLRRVQADLKVTMIYVTHDQTEALTFADRVSILSAGGIVQTGTPQELYSSPTHEFVGHFVGSPGMNFLPAEALGISGVERAGFRPEWVAPGFLEGAEADAPGATSTGGVIAGAITGRVLRTRIQGAQQGKPFGLITLATAHGEIAIQGEIPESTLKAGDRLKVQLTRCVGYNGQRKVRDIEFL</sequence>
<evidence type="ECO:0000313" key="4">
    <source>
        <dbReference type="EMBL" id="WOJ95455.1"/>
    </source>
</evidence>
<dbReference type="SMART" id="SM00382">
    <property type="entry name" value="AAA"/>
    <property type="match status" value="1"/>
</dbReference>
<dbReference type="PANTHER" id="PTHR43875">
    <property type="entry name" value="MALTODEXTRIN IMPORT ATP-BINDING PROTEIN MSMX"/>
    <property type="match status" value="1"/>
</dbReference>
<dbReference type="GO" id="GO:0005524">
    <property type="term" value="F:ATP binding"/>
    <property type="evidence" value="ECO:0007669"/>
    <property type="project" value="UniProtKB-KW"/>
</dbReference>
<dbReference type="InterPro" id="IPR003439">
    <property type="entry name" value="ABC_transporter-like_ATP-bd"/>
</dbReference>
<accession>A0ABZ0I8L3</accession>
<keyword evidence="2 4" id="KW-0067">ATP-binding</keyword>
<dbReference type="Proteomes" id="UP001626549">
    <property type="component" value="Chromosome"/>
</dbReference>
<dbReference type="RefSeq" id="WP_407326153.1">
    <property type="nucleotide sequence ID" value="NZ_CP136865.1"/>
</dbReference>
<dbReference type="PANTHER" id="PTHR43875:SF14">
    <property type="entry name" value="ABC TRANSPORTER ATP-BINDING PROTEIN"/>
    <property type="match status" value="1"/>
</dbReference>
<name>A0ABZ0I8L3_9GAMM</name>
<proteinExistence type="predicted"/>
<dbReference type="Pfam" id="PF00005">
    <property type="entry name" value="ABC_tran"/>
    <property type="match status" value="1"/>
</dbReference>
<dbReference type="InterPro" id="IPR047641">
    <property type="entry name" value="ABC_transpr_MalK/UgpC-like"/>
</dbReference>
<dbReference type="InterPro" id="IPR003593">
    <property type="entry name" value="AAA+_ATPase"/>
</dbReference>
<evidence type="ECO:0000256" key="2">
    <source>
        <dbReference type="ARBA" id="ARBA00022840"/>
    </source>
</evidence>
<dbReference type="Gene3D" id="3.40.50.300">
    <property type="entry name" value="P-loop containing nucleotide triphosphate hydrolases"/>
    <property type="match status" value="1"/>
</dbReference>
<dbReference type="Gene3D" id="2.40.50.100">
    <property type="match status" value="1"/>
</dbReference>
<gene>
    <name evidence="4" type="ORF">R0137_09310</name>
</gene>
<evidence type="ECO:0000313" key="5">
    <source>
        <dbReference type="Proteomes" id="UP001626549"/>
    </source>
</evidence>
<dbReference type="InterPro" id="IPR027417">
    <property type="entry name" value="P-loop_NTPase"/>
</dbReference>
<organism evidence="4 5">
    <name type="scientific">Congregibacter brevis</name>
    <dbReference type="NCBI Taxonomy" id="3081201"/>
    <lineage>
        <taxon>Bacteria</taxon>
        <taxon>Pseudomonadati</taxon>
        <taxon>Pseudomonadota</taxon>
        <taxon>Gammaproteobacteria</taxon>
        <taxon>Cellvibrionales</taxon>
        <taxon>Halieaceae</taxon>
        <taxon>Congregibacter</taxon>
    </lineage>
</organism>
<evidence type="ECO:0000256" key="1">
    <source>
        <dbReference type="ARBA" id="ARBA00022741"/>
    </source>
</evidence>